<feature type="compositionally biased region" description="Gly residues" evidence="4">
    <location>
        <begin position="576"/>
        <end position="588"/>
    </location>
</feature>
<protein>
    <recommendedName>
        <fullName evidence="5">J domain-containing protein</fullName>
    </recommendedName>
</protein>
<dbReference type="Gene3D" id="1.25.40.10">
    <property type="entry name" value="Tetratricopeptide repeat domain"/>
    <property type="match status" value="3"/>
</dbReference>
<evidence type="ECO:0000256" key="1">
    <source>
        <dbReference type="ARBA" id="ARBA00022737"/>
    </source>
</evidence>
<proteinExistence type="predicted"/>
<dbReference type="InterPro" id="IPR013105">
    <property type="entry name" value="TPR_2"/>
</dbReference>
<dbReference type="Proteomes" id="UP001516023">
    <property type="component" value="Unassembled WGS sequence"/>
</dbReference>
<comment type="caution">
    <text evidence="6">The sequence shown here is derived from an EMBL/GenBank/DDBJ whole genome shotgun (WGS) entry which is preliminary data.</text>
</comment>
<dbReference type="PRINTS" id="PR00625">
    <property type="entry name" value="JDOMAIN"/>
</dbReference>
<feature type="region of interest" description="Disordered" evidence="4">
    <location>
        <begin position="576"/>
        <end position="595"/>
    </location>
</feature>
<dbReference type="PANTHER" id="PTHR45188:SF2">
    <property type="entry name" value="DNAJ HOMOLOG SUBFAMILY C MEMBER 7"/>
    <property type="match status" value="1"/>
</dbReference>
<sequence length="595" mass="66767">MSASLPLPRILRHLTSLSILCLAPFQILHGHHRSSSASALAAVLLSVASCSIQLASAADDGQLSAGKLRSLGENALMERDYATATSYYRQAIELEPDNAVNYYKLYNVHKRMRSLAEALDDISNAVRIEAEKVAREGSSGNDKKLREWRDQKAKLLVGLGRCDEAVEEYKLLNAPANDPTVEKAQICAHSIFSANNALSRKDWNDASSHLKTALSYLSTPSDAPDLLFQLAQTQFHLGDYYGVISDTGKLLKAFPQHLEAYALRGEAYWRLNEVEMAGKHFREGLKLDPEHEVRDECALPALVKEFGLAENQNAGFMTVAIFIDFSLGQILITSQLKNSRALTGCKACHRIMKKVTKKDKKGDDYFTKGNYKQAIDLWWEAMNNDMSHLHFVRPTLLKVVKAHILLGEYDKAVEEANKHVANEESVEGLHALGEALMAGERFDEAIRTYQKALDIAPDDKKRECQQKVEEAQVALKQSKEKNYYKILGVPRNADLKTIKKEYKKLALQWHPDKNSENKEAAEKMFQDISEAYEVLSDKELRAKYDRGEPVFENQGHGGGQSHHFNPNMFFHHGGGGQHFRQRGGGGGQRMHFNWG</sequence>
<evidence type="ECO:0000259" key="5">
    <source>
        <dbReference type="PROSITE" id="PS50076"/>
    </source>
</evidence>
<dbReference type="PROSITE" id="PS50293">
    <property type="entry name" value="TPR_REGION"/>
    <property type="match status" value="1"/>
</dbReference>
<gene>
    <name evidence="6" type="ORF">HJC23_010320</name>
</gene>
<dbReference type="SMART" id="SM00271">
    <property type="entry name" value="DnaJ"/>
    <property type="match status" value="1"/>
</dbReference>
<dbReference type="SMART" id="SM00028">
    <property type="entry name" value="TPR"/>
    <property type="match status" value="5"/>
</dbReference>
<dbReference type="PROSITE" id="PS00636">
    <property type="entry name" value="DNAJ_1"/>
    <property type="match status" value="1"/>
</dbReference>
<dbReference type="Gene3D" id="1.10.287.110">
    <property type="entry name" value="DnaJ domain"/>
    <property type="match status" value="1"/>
</dbReference>
<keyword evidence="7" id="KW-1185">Reference proteome</keyword>
<evidence type="ECO:0000256" key="4">
    <source>
        <dbReference type="SAM" id="MobiDB-lite"/>
    </source>
</evidence>
<dbReference type="PANTHER" id="PTHR45188">
    <property type="entry name" value="DNAJ PROTEIN P58IPK HOMOLOG"/>
    <property type="match status" value="1"/>
</dbReference>
<dbReference type="InterPro" id="IPR018253">
    <property type="entry name" value="DnaJ_domain_CS"/>
</dbReference>
<reference evidence="6 7" key="1">
    <citation type="journal article" date="2020" name="G3 (Bethesda)">
        <title>Improved Reference Genome for Cyclotella cryptica CCMP332, a Model for Cell Wall Morphogenesis, Salinity Adaptation, and Lipid Production in Diatoms (Bacillariophyta).</title>
        <authorList>
            <person name="Roberts W.R."/>
            <person name="Downey K.M."/>
            <person name="Ruck E.C."/>
            <person name="Traller J.C."/>
            <person name="Alverson A.J."/>
        </authorList>
    </citation>
    <scope>NUCLEOTIDE SEQUENCE [LARGE SCALE GENOMIC DNA]</scope>
    <source>
        <strain evidence="6 7">CCMP332</strain>
    </source>
</reference>
<dbReference type="PROSITE" id="PS50005">
    <property type="entry name" value="TPR"/>
    <property type="match status" value="3"/>
</dbReference>
<accession>A0ABD3QPQ5</accession>
<dbReference type="InterPro" id="IPR011990">
    <property type="entry name" value="TPR-like_helical_dom_sf"/>
</dbReference>
<dbReference type="InterPro" id="IPR019734">
    <property type="entry name" value="TPR_rpt"/>
</dbReference>
<feature type="repeat" description="TPR" evidence="3">
    <location>
        <begin position="426"/>
        <end position="459"/>
    </location>
</feature>
<keyword evidence="2 3" id="KW-0802">TPR repeat</keyword>
<dbReference type="InterPro" id="IPR001623">
    <property type="entry name" value="DnaJ_domain"/>
</dbReference>
<evidence type="ECO:0000256" key="3">
    <source>
        <dbReference type="PROSITE-ProRule" id="PRU00339"/>
    </source>
</evidence>
<feature type="domain" description="J" evidence="5">
    <location>
        <begin position="482"/>
        <end position="548"/>
    </location>
</feature>
<feature type="repeat" description="TPR" evidence="3">
    <location>
        <begin position="258"/>
        <end position="291"/>
    </location>
</feature>
<feature type="repeat" description="TPR" evidence="3">
    <location>
        <begin position="65"/>
        <end position="98"/>
    </location>
</feature>
<dbReference type="InterPro" id="IPR036869">
    <property type="entry name" value="J_dom_sf"/>
</dbReference>
<organism evidence="6 7">
    <name type="scientific">Cyclotella cryptica</name>
    <dbReference type="NCBI Taxonomy" id="29204"/>
    <lineage>
        <taxon>Eukaryota</taxon>
        <taxon>Sar</taxon>
        <taxon>Stramenopiles</taxon>
        <taxon>Ochrophyta</taxon>
        <taxon>Bacillariophyta</taxon>
        <taxon>Coscinodiscophyceae</taxon>
        <taxon>Thalassiosirophycidae</taxon>
        <taxon>Stephanodiscales</taxon>
        <taxon>Stephanodiscaceae</taxon>
        <taxon>Cyclotella</taxon>
    </lineage>
</organism>
<keyword evidence="1" id="KW-0677">Repeat</keyword>
<dbReference type="Pfam" id="PF00226">
    <property type="entry name" value="DnaJ"/>
    <property type="match status" value="1"/>
</dbReference>
<dbReference type="Pfam" id="PF13181">
    <property type="entry name" value="TPR_8"/>
    <property type="match status" value="1"/>
</dbReference>
<dbReference type="EMBL" id="JABMIG020000023">
    <property type="protein sequence ID" value="KAL3801976.1"/>
    <property type="molecule type" value="Genomic_DNA"/>
</dbReference>
<dbReference type="CDD" id="cd06257">
    <property type="entry name" value="DnaJ"/>
    <property type="match status" value="1"/>
</dbReference>
<dbReference type="AlphaFoldDB" id="A0ABD3QPQ5"/>
<evidence type="ECO:0000313" key="7">
    <source>
        <dbReference type="Proteomes" id="UP001516023"/>
    </source>
</evidence>
<evidence type="ECO:0000256" key="2">
    <source>
        <dbReference type="ARBA" id="ARBA00022803"/>
    </source>
</evidence>
<dbReference type="PROSITE" id="PS50076">
    <property type="entry name" value="DNAJ_2"/>
    <property type="match status" value="1"/>
</dbReference>
<dbReference type="SUPFAM" id="SSF48452">
    <property type="entry name" value="TPR-like"/>
    <property type="match status" value="1"/>
</dbReference>
<dbReference type="SUPFAM" id="SSF46565">
    <property type="entry name" value="Chaperone J-domain"/>
    <property type="match status" value="1"/>
</dbReference>
<name>A0ABD3QPQ5_9STRA</name>
<evidence type="ECO:0000313" key="6">
    <source>
        <dbReference type="EMBL" id="KAL3801976.1"/>
    </source>
</evidence>
<dbReference type="Pfam" id="PF07719">
    <property type="entry name" value="TPR_2"/>
    <property type="match status" value="1"/>
</dbReference>